<comment type="subcellular location">
    <subcellularLocation>
        <location evidence="1">Cell outer membrane</location>
        <topology evidence="1">Multi-pass membrane protein</topology>
    </subcellularLocation>
</comment>
<dbReference type="InterPro" id="IPR023996">
    <property type="entry name" value="TonB-dep_OMP_SusC/RagA"/>
</dbReference>
<dbReference type="NCBIfam" id="TIGR04057">
    <property type="entry name" value="SusC_RagA_signa"/>
    <property type="match status" value="1"/>
</dbReference>
<dbReference type="Gene3D" id="2.170.130.10">
    <property type="entry name" value="TonB-dependent receptor, plug domain"/>
    <property type="match status" value="1"/>
</dbReference>
<evidence type="ECO:0000259" key="3">
    <source>
        <dbReference type="Pfam" id="PF07715"/>
    </source>
</evidence>
<keyword evidence="1" id="KW-0998">Cell outer membrane</keyword>
<proteinExistence type="inferred from homology"/>
<sequence length="1062" mass="116983">MQVTKQHAAGRLKYLTSVLFVLIITATTYAQNRVTVKGVVKNELGDPQSGVSVTNKDSKVNLAVTSNTGSFSITIPAGTVIEFTHIQFLAYTHKVSAADSILEVTLALNKGKVEEDVVVQGFTKRNKELQTGASTVVKGEALQDIPVNNVVSLLQGKVAGLNIQNNLSSPGAGPTITLNGSSSINISSDGFLSPTSPLFIIDGVQVDVNSKYEYGFQSGGAGINPLSLIPPEDIEQIEVLQDAAAASLYGARAAYGVIIVTTKRGKSKVPRIQYSGNLTYKIPPPMRKTVGGAEERWTRINTILNYDTASAEVSKALVNSSSFLSDSLNPYFNNSTNWQDYVVAPTWSQNHNLSILGGARSFNYKTNITYYDDKNIVRNTGFSRYGLSMFAEYIPVDKFRMAMSLNGQFGETQTGSSTGATLGDLAGLSNLSSLFPKPSQYSDQSAAIANGYIKSENTSKSLLSSFDISYEFIEGLRVSNLFSYRFATGVMDFFTPAFLRGGSNYGYLYNDRDKDFNNRTQLAWNKIIERHTFSLSAFNEVNATSSRAEAVQIVQTPSDQIEGGFGYNATFTKGGTLNNIRDERIHGYGVYGSYNFDKKYVFDASYRTDRTSINGPNQGAQVSPSVAARWNIHNEKFAQNWSEWLTTASLKGSWGQTIKPNGSIFDVYGKYVFGSRFNNDPTYLLDFETIPNVNFLAEENTTTSFTAELGLFQNRLTIEYLYKYQTVDNLTLDISLNNTNGFTRLKTVDGSLAKYSHSFSLTGRPIDLPKIKWTLSANASINRTVMAQLPDGLREYVISDFNDANSEVPVVLRLGRNQFSNLMYRTEGVYASDADVPVNPATGLRKQFGNSQGLYFKAGDPIWTDVNGDYIIDEKDLVPLGNPEPRLFGGINSNLIVHDFTLRFGIQYFIGRDVINMAAAQRFQAYTKPLTPSAMLSIADYNYWKPTHSGDLSNGTAGADFPNPFDFRRANSLGSFRTNQTMFLENGSYWKLGDVTLLYNVPMNVISRYGMSSLRLSFSAYNLLILTKYTGANPEQVSALGRDVSNGYPNAKQFSFGVSVQF</sequence>
<protein>
    <submittedName>
        <fullName evidence="4">SusC/RagA family TonB-linked outer membrane protein</fullName>
    </submittedName>
</protein>
<dbReference type="SUPFAM" id="SSF49464">
    <property type="entry name" value="Carboxypeptidase regulatory domain-like"/>
    <property type="match status" value="1"/>
</dbReference>
<dbReference type="InterPro" id="IPR037066">
    <property type="entry name" value="Plug_dom_sf"/>
</dbReference>
<feature type="domain" description="TonB-dependent receptor plug" evidence="3">
    <location>
        <begin position="130"/>
        <end position="257"/>
    </location>
</feature>
<dbReference type="PROSITE" id="PS52016">
    <property type="entry name" value="TONB_DEPENDENT_REC_3"/>
    <property type="match status" value="1"/>
</dbReference>
<keyword evidence="2" id="KW-1133">Transmembrane helix</keyword>
<dbReference type="InterPro" id="IPR039426">
    <property type="entry name" value="TonB-dep_rcpt-like"/>
</dbReference>
<dbReference type="InterPro" id="IPR012910">
    <property type="entry name" value="Plug_dom"/>
</dbReference>
<dbReference type="Proteomes" id="UP001325680">
    <property type="component" value="Chromosome"/>
</dbReference>
<reference evidence="4 5" key="1">
    <citation type="submission" date="2023-12" db="EMBL/GenBank/DDBJ databases">
        <title>Genome sequencing and assembly of bacterial species from a model synthetic community.</title>
        <authorList>
            <person name="Hogle S.L."/>
        </authorList>
    </citation>
    <scope>NUCLEOTIDE SEQUENCE [LARGE SCALE GENOMIC DNA]</scope>
    <source>
        <strain evidence="4 5">HAMBI_3031</strain>
    </source>
</reference>
<keyword evidence="1 2" id="KW-0472">Membrane</keyword>
<name>A0ABZ0W9A8_9BACT</name>
<dbReference type="SUPFAM" id="SSF56935">
    <property type="entry name" value="Porins"/>
    <property type="match status" value="1"/>
</dbReference>
<evidence type="ECO:0000256" key="2">
    <source>
        <dbReference type="SAM" id="Phobius"/>
    </source>
</evidence>
<dbReference type="NCBIfam" id="TIGR04056">
    <property type="entry name" value="OMP_RagA_SusC"/>
    <property type="match status" value="1"/>
</dbReference>
<dbReference type="EMBL" id="CP139960">
    <property type="protein sequence ID" value="WQD39858.1"/>
    <property type="molecule type" value="Genomic_DNA"/>
</dbReference>
<evidence type="ECO:0000313" key="4">
    <source>
        <dbReference type="EMBL" id="WQD39858.1"/>
    </source>
</evidence>
<comment type="similarity">
    <text evidence="1">Belongs to the TonB-dependent receptor family.</text>
</comment>
<dbReference type="InterPro" id="IPR023997">
    <property type="entry name" value="TonB-dep_OMP_SusC/RagA_CS"/>
</dbReference>
<evidence type="ECO:0000313" key="5">
    <source>
        <dbReference type="Proteomes" id="UP001325680"/>
    </source>
</evidence>
<dbReference type="Pfam" id="PF07715">
    <property type="entry name" value="Plug"/>
    <property type="match status" value="1"/>
</dbReference>
<gene>
    <name evidence="4" type="ORF">U0035_06810</name>
</gene>
<organism evidence="4 5">
    <name type="scientific">Niabella yanshanensis</name>
    <dbReference type="NCBI Taxonomy" id="577386"/>
    <lineage>
        <taxon>Bacteria</taxon>
        <taxon>Pseudomonadati</taxon>
        <taxon>Bacteroidota</taxon>
        <taxon>Chitinophagia</taxon>
        <taxon>Chitinophagales</taxon>
        <taxon>Chitinophagaceae</taxon>
        <taxon>Niabella</taxon>
    </lineage>
</organism>
<accession>A0ABZ0W9A8</accession>
<keyword evidence="1 2" id="KW-0812">Transmembrane</keyword>
<keyword evidence="1" id="KW-0813">Transport</keyword>
<dbReference type="RefSeq" id="WP_162817747.1">
    <property type="nucleotide sequence ID" value="NZ_CP139960.1"/>
</dbReference>
<feature type="transmembrane region" description="Helical" evidence="2">
    <location>
        <begin position="12"/>
        <end position="30"/>
    </location>
</feature>
<dbReference type="InterPro" id="IPR008969">
    <property type="entry name" value="CarboxyPept-like_regulatory"/>
</dbReference>
<evidence type="ECO:0000256" key="1">
    <source>
        <dbReference type="PROSITE-ProRule" id="PRU01360"/>
    </source>
</evidence>
<keyword evidence="5" id="KW-1185">Reference proteome</keyword>
<keyword evidence="1" id="KW-1134">Transmembrane beta strand</keyword>